<evidence type="ECO:0000259" key="7">
    <source>
        <dbReference type="PROSITE" id="PS50059"/>
    </source>
</evidence>
<dbReference type="EC" id="5.2.1.8" evidence="5"/>
<dbReference type="PROSITE" id="PS50059">
    <property type="entry name" value="FKBP_PPIASE"/>
    <property type="match status" value="1"/>
</dbReference>
<dbReference type="Proteomes" id="UP000063789">
    <property type="component" value="Chromosome"/>
</dbReference>
<sequence>MRKSSILLSVAAASTLLVTGCSSDSTDAAPTSLEITRPSPIMDGGVCPENDPPAGTQPQWQLDGATGSLAVAGSTADAGPLIKVTTPLTVNETQVKTLTPGTGQEVTDDSAVNVCYEGVNGRDGEAFDSSYQKGTPTRLRPDSVIPGMRQALLGQRVGANVAVVMTPADCYPTGTPDGTIRAGDSIVFVLKIMAAERDSADGS</sequence>
<protein>
    <recommendedName>
        <fullName evidence="5">Peptidyl-prolyl cis-trans isomerase</fullName>
        <ecNumber evidence="5">5.2.1.8</ecNumber>
    </recommendedName>
</protein>
<accession>A0A0N9NGS9</accession>
<dbReference type="Pfam" id="PF00254">
    <property type="entry name" value="FKBP_C"/>
    <property type="match status" value="1"/>
</dbReference>
<evidence type="ECO:0000256" key="3">
    <source>
        <dbReference type="ARBA" id="ARBA00023235"/>
    </source>
</evidence>
<dbReference type="AlphaFoldDB" id="A0A0N9NGS9"/>
<dbReference type="EMBL" id="CP011853">
    <property type="protein sequence ID" value="ALG86870.1"/>
    <property type="molecule type" value="Genomic_DNA"/>
</dbReference>
<evidence type="ECO:0000256" key="4">
    <source>
        <dbReference type="PROSITE-ProRule" id="PRU00277"/>
    </source>
</evidence>
<gene>
    <name evidence="8" type="ORF">ACH46_12845</name>
</gene>
<dbReference type="PATRIC" id="fig|1136941.3.peg.2615"/>
<dbReference type="OrthoDB" id="25996at2"/>
<keyword evidence="6" id="KW-0732">Signal</keyword>
<dbReference type="InterPro" id="IPR046357">
    <property type="entry name" value="PPIase_dom_sf"/>
</dbReference>
<dbReference type="PROSITE" id="PS51257">
    <property type="entry name" value="PROKAR_LIPOPROTEIN"/>
    <property type="match status" value="1"/>
</dbReference>
<dbReference type="GO" id="GO:0003755">
    <property type="term" value="F:peptidyl-prolyl cis-trans isomerase activity"/>
    <property type="evidence" value="ECO:0007669"/>
    <property type="project" value="UniProtKB-UniRule"/>
</dbReference>
<feature type="chain" id="PRO_5006038052" description="Peptidyl-prolyl cis-trans isomerase" evidence="6">
    <location>
        <begin position="29"/>
        <end position="203"/>
    </location>
</feature>
<feature type="domain" description="PPIase FKBP-type" evidence="7">
    <location>
        <begin position="109"/>
        <end position="196"/>
    </location>
</feature>
<evidence type="ECO:0000256" key="1">
    <source>
        <dbReference type="ARBA" id="ARBA00000971"/>
    </source>
</evidence>
<evidence type="ECO:0000256" key="5">
    <source>
        <dbReference type="RuleBase" id="RU003915"/>
    </source>
</evidence>
<keyword evidence="3 4" id="KW-0413">Isomerase</keyword>
<evidence type="ECO:0000313" key="8">
    <source>
        <dbReference type="EMBL" id="ALG86870.1"/>
    </source>
</evidence>
<evidence type="ECO:0000256" key="2">
    <source>
        <dbReference type="ARBA" id="ARBA00023110"/>
    </source>
</evidence>
<reference evidence="8 9" key="2">
    <citation type="journal article" date="2017" name="Int. J. Syst. Evol. Microbiol.">
        <title>Gordonia phthalatica sp. nov., a di-n-butyl phthalate-degrading bacterium isolated from activated sludge.</title>
        <authorList>
            <person name="Jin D."/>
            <person name="Kong X."/>
            <person name="Jia M."/>
            <person name="Yu X."/>
            <person name="Wang X."/>
            <person name="Zhuang X."/>
            <person name="Deng Y."/>
            <person name="Bai Z."/>
        </authorList>
    </citation>
    <scope>NUCLEOTIDE SEQUENCE [LARGE SCALE GENOMIC DNA]</scope>
    <source>
        <strain evidence="8 9">QH-11</strain>
    </source>
</reference>
<organism evidence="8 9">
    <name type="scientific">Gordonia phthalatica</name>
    <dbReference type="NCBI Taxonomy" id="1136941"/>
    <lineage>
        <taxon>Bacteria</taxon>
        <taxon>Bacillati</taxon>
        <taxon>Actinomycetota</taxon>
        <taxon>Actinomycetes</taxon>
        <taxon>Mycobacteriales</taxon>
        <taxon>Gordoniaceae</taxon>
        <taxon>Gordonia</taxon>
    </lineage>
</organism>
<reference evidence="9" key="1">
    <citation type="submission" date="2015-06" db="EMBL/GenBank/DDBJ databases">
        <title>Complete genome sequence and metabolic analysis of phthalate degradation pathway in Gordonia sp. QH-11.</title>
        <authorList>
            <person name="Jin D."/>
            <person name="Kong X."/>
            <person name="Bai Z."/>
        </authorList>
    </citation>
    <scope>NUCLEOTIDE SEQUENCE [LARGE SCALE GENOMIC DNA]</scope>
    <source>
        <strain evidence="9">QH-11</strain>
    </source>
</reference>
<dbReference type="SUPFAM" id="SSF54534">
    <property type="entry name" value="FKBP-like"/>
    <property type="match status" value="1"/>
</dbReference>
<evidence type="ECO:0000256" key="6">
    <source>
        <dbReference type="SAM" id="SignalP"/>
    </source>
</evidence>
<keyword evidence="9" id="KW-1185">Reference proteome</keyword>
<dbReference type="STRING" id="1136941.ACH46_12845"/>
<keyword evidence="2 4" id="KW-0697">Rotamase</keyword>
<dbReference type="KEGG" id="goq:ACH46_12845"/>
<evidence type="ECO:0000313" key="9">
    <source>
        <dbReference type="Proteomes" id="UP000063789"/>
    </source>
</evidence>
<feature type="signal peptide" evidence="6">
    <location>
        <begin position="1"/>
        <end position="28"/>
    </location>
</feature>
<comment type="similarity">
    <text evidence="5">Belongs to the FKBP-type PPIase family.</text>
</comment>
<dbReference type="Gene3D" id="3.10.50.40">
    <property type="match status" value="1"/>
</dbReference>
<proteinExistence type="inferred from homology"/>
<name>A0A0N9NGS9_9ACTN</name>
<comment type="catalytic activity">
    <reaction evidence="1 4 5">
        <text>[protein]-peptidylproline (omega=180) = [protein]-peptidylproline (omega=0)</text>
        <dbReference type="Rhea" id="RHEA:16237"/>
        <dbReference type="Rhea" id="RHEA-COMP:10747"/>
        <dbReference type="Rhea" id="RHEA-COMP:10748"/>
        <dbReference type="ChEBI" id="CHEBI:83833"/>
        <dbReference type="ChEBI" id="CHEBI:83834"/>
        <dbReference type="EC" id="5.2.1.8"/>
    </reaction>
</comment>
<dbReference type="InterPro" id="IPR001179">
    <property type="entry name" value="PPIase_FKBP_dom"/>
</dbReference>